<name>A0A3P3W1P7_9MICO</name>
<dbReference type="PANTHER" id="PTHR30136:SF35">
    <property type="entry name" value="HTH-TYPE TRANSCRIPTIONAL REGULATOR RV1719"/>
    <property type="match status" value="1"/>
</dbReference>
<dbReference type="OrthoDB" id="8479143at2"/>
<dbReference type="PROSITE" id="PS51077">
    <property type="entry name" value="HTH_ICLR"/>
    <property type="match status" value="1"/>
</dbReference>
<feature type="domain" description="HTH iclR-type" evidence="4">
    <location>
        <begin position="11"/>
        <end position="73"/>
    </location>
</feature>
<feature type="domain" description="IclR-ED" evidence="5">
    <location>
        <begin position="74"/>
        <end position="260"/>
    </location>
</feature>
<keyword evidence="3" id="KW-0804">Transcription</keyword>
<dbReference type="RefSeq" id="WP_124969404.1">
    <property type="nucleotide sequence ID" value="NZ_RQVS01000002.1"/>
</dbReference>
<evidence type="ECO:0000256" key="1">
    <source>
        <dbReference type="ARBA" id="ARBA00023015"/>
    </source>
</evidence>
<dbReference type="SMART" id="SM00346">
    <property type="entry name" value="HTH_ICLR"/>
    <property type="match status" value="1"/>
</dbReference>
<dbReference type="EMBL" id="RQVS01000002">
    <property type="protein sequence ID" value="RRJ88278.1"/>
    <property type="molecule type" value="Genomic_DNA"/>
</dbReference>
<dbReference type="Pfam" id="PF09339">
    <property type="entry name" value="HTH_IclR"/>
    <property type="match status" value="1"/>
</dbReference>
<dbReference type="PANTHER" id="PTHR30136">
    <property type="entry name" value="HELIX-TURN-HELIX TRANSCRIPTIONAL REGULATOR, ICLR FAMILY"/>
    <property type="match status" value="1"/>
</dbReference>
<dbReference type="Pfam" id="PF01614">
    <property type="entry name" value="IclR_C"/>
    <property type="match status" value="1"/>
</dbReference>
<proteinExistence type="predicted"/>
<dbReference type="Proteomes" id="UP000274391">
    <property type="component" value="Unassembled WGS sequence"/>
</dbReference>
<dbReference type="Gene3D" id="3.30.450.40">
    <property type="match status" value="1"/>
</dbReference>
<evidence type="ECO:0000256" key="3">
    <source>
        <dbReference type="ARBA" id="ARBA00023163"/>
    </source>
</evidence>
<evidence type="ECO:0000259" key="5">
    <source>
        <dbReference type="PROSITE" id="PS51078"/>
    </source>
</evidence>
<dbReference type="PROSITE" id="PS51078">
    <property type="entry name" value="ICLR_ED"/>
    <property type="match status" value="1"/>
</dbReference>
<evidence type="ECO:0000313" key="7">
    <source>
        <dbReference type="Proteomes" id="UP000274391"/>
    </source>
</evidence>
<dbReference type="InterPro" id="IPR029016">
    <property type="entry name" value="GAF-like_dom_sf"/>
</dbReference>
<dbReference type="Gene3D" id="1.10.10.10">
    <property type="entry name" value="Winged helix-like DNA-binding domain superfamily/Winged helix DNA-binding domain"/>
    <property type="match status" value="1"/>
</dbReference>
<comment type="caution">
    <text evidence="6">The sequence shown here is derived from an EMBL/GenBank/DDBJ whole genome shotgun (WGS) entry which is preliminary data.</text>
</comment>
<keyword evidence="1" id="KW-0805">Transcription regulation</keyword>
<dbReference type="GO" id="GO:0003677">
    <property type="term" value="F:DNA binding"/>
    <property type="evidence" value="ECO:0007669"/>
    <property type="project" value="UniProtKB-KW"/>
</dbReference>
<organism evidence="6 7">
    <name type="scientific">Gulosibacter macacae</name>
    <dbReference type="NCBI Taxonomy" id="2488791"/>
    <lineage>
        <taxon>Bacteria</taxon>
        <taxon>Bacillati</taxon>
        <taxon>Actinomycetota</taxon>
        <taxon>Actinomycetes</taxon>
        <taxon>Micrococcales</taxon>
        <taxon>Microbacteriaceae</taxon>
        <taxon>Gulosibacter</taxon>
    </lineage>
</organism>
<gene>
    <name evidence="6" type="ORF">EG850_02215</name>
</gene>
<reference evidence="6 7" key="1">
    <citation type="submission" date="2018-11" db="EMBL/GenBank/DDBJ databases">
        <title>YIM 102482-1 draft genome.</title>
        <authorList>
            <person name="Li G."/>
            <person name="Jiang Y."/>
        </authorList>
    </citation>
    <scope>NUCLEOTIDE SEQUENCE [LARGE SCALE GENOMIC DNA]</scope>
    <source>
        <strain evidence="6 7">YIM 102482-1</strain>
    </source>
</reference>
<keyword evidence="2" id="KW-0238">DNA-binding</keyword>
<evidence type="ECO:0000259" key="4">
    <source>
        <dbReference type="PROSITE" id="PS51077"/>
    </source>
</evidence>
<evidence type="ECO:0000313" key="6">
    <source>
        <dbReference type="EMBL" id="RRJ88278.1"/>
    </source>
</evidence>
<dbReference type="InterPro" id="IPR050707">
    <property type="entry name" value="HTH_MetabolicPath_Reg"/>
</dbReference>
<accession>A0A3P3W1P7</accession>
<dbReference type="InterPro" id="IPR036390">
    <property type="entry name" value="WH_DNA-bd_sf"/>
</dbReference>
<dbReference type="SUPFAM" id="SSF46785">
    <property type="entry name" value="Winged helix' DNA-binding domain"/>
    <property type="match status" value="1"/>
</dbReference>
<dbReference type="GO" id="GO:0003700">
    <property type="term" value="F:DNA-binding transcription factor activity"/>
    <property type="evidence" value="ECO:0007669"/>
    <property type="project" value="TreeGrafter"/>
</dbReference>
<dbReference type="SUPFAM" id="SSF55781">
    <property type="entry name" value="GAF domain-like"/>
    <property type="match status" value="1"/>
</dbReference>
<keyword evidence="7" id="KW-1185">Reference proteome</keyword>
<dbReference type="InterPro" id="IPR036388">
    <property type="entry name" value="WH-like_DNA-bd_sf"/>
</dbReference>
<dbReference type="AlphaFoldDB" id="A0A3P3W1P7"/>
<protein>
    <submittedName>
        <fullName evidence="6">IclR family transcriptional regulator</fullName>
    </submittedName>
</protein>
<dbReference type="InterPro" id="IPR014757">
    <property type="entry name" value="Tscrpt_reg_IclR_C"/>
</dbReference>
<dbReference type="InterPro" id="IPR005471">
    <property type="entry name" value="Tscrpt_reg_IclR_N"/>
</dbReference>
<sequence length="263" mass="28135">MTEPTDQTPVSGVLPRIHVLLTRISASGRHGIRLKDLAEETGIARPTVHRMLQDLSAVGYVSQLENKHYVLGEELFWLGLAAPFTFPAMPALRVLADSLALTTGDTVYVSMRVPGGVRYLLRAEGDYPLQSKVVTPGDFKPFTSSYTGLAMLGTMPPDLQESAIEHLQLTGIVAEIDRPTLRDELRAAVASVGTQGWLTGANLVMPGLSGIGAPVPVASGLPIAAVSISAAEMRITPERAAKLAPELLNTARRMGHAISQVRR</sequence>
<dbReference type="GO" id="GO:0045892">
    <property type="term" value="P:negative regulation of DNA-templated transcription"/>
    <property type="evidence" value="ECO:0007669"/>
    <property type="project" value="TreeGrafter"/>
</dbReference>
<evidence type="ECO:0000256" key="2">
    <source>
        <dbReference type="ARBA" id="ARBA00023125"/>
    </source>
</evidence>